<evidence type="ECO:0000313" key="5">
    <source>
        <dbReference type="EMBL" id="MZZ13051.1"/>
    </source>
</evidence>
<dbReference type="Proteomes" id="UP000284767">
    <property type="component" value="Unassembled WGS sequence"/>
</dbReference>
<evidence type="ECO:0000313" key="2">
    <source>
        <dbReference type="EMBL" id="ALI59343.1"/>
    </source>
</evidence>
<dbReference type="Proteomes" id="UP000433532">
    <property type="component" value="Unassembled WGS sequence"/>
</dbReference>
<dbReference type="EMBL" id="CVVU01000203">
    <property type="protein sequence ID" value="CRP03287.1"/>
    <property type="molecule type" value="Genomic_DNA"/>
</dbReference>
<accession>A0A1S1BZR3</accession>
<dbReference type="EMBL" id="CP136986">
    <property type="protein sequence ID" value="WOS80476.1"/>
    <property type="molecule type" value="Genomic_DNA"/>
</dbReference>
<reference evidence="2" key="3">
    <citation type="submission" date="2015-08" db="EMBL/GenBank/DDBJ databases">
        <title>Pseudomonas aeruginosa strain CCBH4851 chromosome region.</title>
        <authorList>
            <person name="Silveira M.C."/>
            <person name="Carvalho-Assef A.P.D."/>
            <person name="Albano R.M."/>
        </authorList>
    </citation>
    <scope>NUCLEOTIDE SEQUENCE</scope>
    <source>
        <strain evidence="2">CCBH4851</strain>
    </source>
</reference>
<dbReference type="AlphaFoldDB" id="A0A071KX57"/>
<keyword evidence="1" id="KW-0472">Membrane</keyword>
<protein>
    <submittedName>
        <fullName evidence="6">Uncharacterized protein</fullName>
    </submittedName>
</protein>
<dbReference type="Proteomes" id="UP000644192">
    <property type="component" value="Unassembled WGS sequence"/>
</dbReference>
<evidence type="ECO:0000256" key="1">
    <source>
        <dbReference type="SAM" id="Phobius"/>
    </source>
</evidence>
<reference evidence="8 13" key="8">
    <citation type="submission" date="2019-01" db="EMBL/GenBank/DDBJ databases">
        <title>The Pseudomonas aeruginosa pan-genome provides new insights on its population structure, horizontal gene transfer and pathogenicity.</title>
        <authorList>
            <person name="Freschi L."/>
            <person name="Vincent A.T."/>
            <person name="Jeukens J."/>
            <person name="Emond-Rheault J.-G."/>
            <person name="Kukavica-Ibrulj I."/>
            <person name="Dupont M.-J."/>
            <person name="Charette S.J."/>
            <person name="Boyle B."/>
            <person name="Levesque R.C."/>
        </authorList>
    </citation>
    <scope>NUCLEOTIDE SEQUENCE [LARGE SCALE GENOMIC DNA]</scope>
    <source>
        <strain evidence="8 13">PA-W36</strain>
    </source>
</reference>
<organism evidence="6 11">
    <name type="scientific">Pseudomonas aeruginosa</name>
    <dbReference type="NCBI Taxonomy" id="287"/>
    <lineage>
        <taxon>Bacteria</taxon>
        <taxon>Pseudomonadati</taxon>
        <taxon>Pseudomonadota</taxon>
        <taxon>Gammaproteobacteria</taxon>
        <taxon>Pseudomonadales</taxon>
        <taxon>Pseudomonadaceae</taxon>
        <taxon>Pseudomonas</taxon>
    </lineage>
</organism>
<dbReference type="EMBL" id="RBSQ01000674">
    <property type="protein sequence ID" value="RMS54187.1"/>
    <property type="molecule type" value="Genomic_DNA"/>
</dbReference>
<accession>A0A071KX57</accession>
<dbReference type="SMR" id="A0A071KX57"/>
<dbReference type="Proteomes" id="UP000045039">
    <property type="component" value="Unassembled WGS sequence"/>
</dbReference>
<dbReference type="Proteomes" id="UP000270834">
    <property type="component" value="Unassembled WGS sequence"/>
</dbReference>
<dbReference type="EMBL" id="NFFZ01000002">
    <property type="protein sequence ID" value="OTI65318.1"/>
    <property type="molecule type" value="Genomic_DNA"/>
</dbReference>
<evidence type="ECO:0000313" key="12">
    <source>
        <dbReference type="Proteomes" id="UP000270834"/>
    </source>
</evidence>
<reference evidence="8 13" key="6">
    <citation type="submission" date="2017-08" db="EMBL/GenBank/DDBJ databases">
        <authorList>
            <person name="Feschi L."/>
            <person name="Jeukens J."/>
            <person name="Emond-Rheault J.-G."/>
            <person name="Kukavica-Ibrulj I."/>
            <person name="Boyle B."/>
            <person name="Levesque R.C."/>
        </authorList>
    </citation>
    <scope>NUCLEOTIDE SEQUENCE [LARGE SCALE GENOMIC DNA]</scope>
    <source>
        <strain evidence="8 13">PA-W36</strain>
    </source>
</reference>
<evidence type="ECO:0000313" key="6">
    <source>
        <dbReference type="EMBL" id="OTI65318.1"/>
    </source>
</evidence>
<reference evidence="9" key="11">
    <citation type="submission" date="2023-06" db="EMBL/GenBank/DDBJ databases">
        <authorList>
            <consortium name="Clinical and Environmental Microbiology Branch: Whole genome sequencing antimicrobial resistance pathogens in the healthcare setting"/>
        </authorList>
    </citation>
    <scope>NUCLEOTIDE SEQUENCE</scope>
    <source>
        <strain evidence="9">2021CK-01020</strain>
    </source>
</reference>
<reference evidence="4 14" key="9">
    <citation type="submission" date="2019-11" db="EMBL/GenBank/DDBJ databases">
        <title>Genomes of ocular Pseudomonas aeruginosa isolates.</title>
        <authorList>
            <person name="Khan M."/>
            <person name="Rice S.A."/>
            <person name="Willcox M.D.P."/>
            <person name="Stapleton F."/>
        </authorList>
    </citation>
    <scope>NUCLEOTIDE SEQUENCE [LARGE SCALE GENOMIC DNA]</scope>
    <source>
        <strain evidence="4 14">PA221</strain>
    </source>
</reference>
<dbReference type="EMBL" id="WXZT01000006">
    <property type="protein sequence ID" value="MZZ13051.1"/>
    <property type="molecule type" value="Genomic_DNA"/>
</dbReference>
<dbReference type="Proteomes" id="UP001297540">
    <property type="component" value="Chromosome"/>
</dbReference>
<dbReference type="EMBL" id="KT454971">
    <property type="protein sequence ID" value="ALI59343.1"/>
    <property type="molecule type" value="Genomic_DNA"/>
</dbReference>
<reference evidence="10" key="2">
    <citation type="submission" date="2015-06" db="EMBL/GenBank/DDBJ databases">
        <authorList>
            <person name="Radhakrishnan Rajesh"/>
            <person name="Underwood Anthony"/>
            <person name="Al-Shahib Ali"/>
        </authorList>
    </citation>
    <scope>NUCLEOTIDE SEQUENCE [LARGE SCALE GENOMIC DNA]</scope>
    <source>
        <strain evidence="10">P19_London_7_VIM_2_05_10</strain>
    </source>
</reference>
<name>A0A071KX57_PSEAI</name>
<dbReference type="PATRIC" id="fig|287.1477.peg.2008"/>
<reference evidence="3" key="1">
    <citation type="submission" date="2015-06" db="EMBL/GenBank/DDBJ databases">
        <authorList>
            <person name="Radhakrishnan R."/>
            <person name="Underwood A."/>
            <person name="Al-Shahib A."/>
        </authorList>
    </citation>
    <scope>NUCLEOTIDE SEQUENCE</scope>
    <source>
        <strain evidence="3">P19_London_7_VIM_2_05_10</strain>
    </source>
</reference>
<gene>
    <name evidence="7" type="ORF">ALP65_03808</name>
    <name evidence="6" type="ORF">CAZ10_06015</name>
    <name evidence="2" type="ORF">CCBH4851_00644</name>
    <name evidence="4" type="ORF">GNQ48_27305</name>
    <name evidence="5" type="ORF">GUL26_12415</name>
    <name evidence="8" type="ORF">IPC1295_01130</name>
    <name evidence="9" type="ORF">L4V69_15380</name>
    <name evidence="3" type="ORF">PAERUG_P19_London_7_VIM_2_05_10_03213</name>
</gene>
<reference evidence="6" key="5">
    <citation type="submission" date="2017-05" db="EMBL/GenBank/DDBJ databases">
        <authorList>
            <person name="Song R."/>
            <person name="Chenine A.L."/>
            <person name="Ruprecht R.M."/>
        </authorList>
    </citation>
    <scope>NUCLEOTIDE SEQUENCE [LARGE SCALE GENOMIC DNA]</scope>
    <source>
        <strain evidence="6">S567_C10_BS</strain>
    </source>
</reference>
<feature type="transmembrane region" description="Helical" evidence="1">
    <location>
        <begin position="39"/>
        <end position="64"/>
    </location>
</feature>
<dbReference type="EMBL" id="NSNE01000001">
    <property type="protein sequence ID" value="RPM23136.1"/>
    <property type="molecule type" value="Genomic_DNA"/>
</dbReference>
<evidence type="ECO:0000313" key="11">
    <source>
        <dbReference type="Proteomes" id="UP000194857"/>
    </source>
</evidence>
<keyword evidence="1" id="KW-1133">Transmembrane helix</keyword>
<reference evidence="9" key="12">
    <citation type="submission" date="2023-10" db="EMBL/GenBank/DDBJ databases">
        <title>Pathogen: clinical or host-associated sample.</title>
        <authorList>
            <person name="Hergert J."/>
            <person name="Casey R."/>
            <person name="Wagner J."/>
            <person name="Young E.L."/>
            <person name="Oakeson K.F."/>
        </authorList>
    </citation>
    <scope>NUCLEOTIDE SEQUENCE</scope>
    <source>
        <strain evidence="9">2021CK-01020</strain>
    </source>
</reference>
<reference evidence="7 12" key="7">
    <citation type="submission" date="2018-08" db="EMBL/GenBank/DDBJ databases">
        <title>Recombination of ecologically and evolutionarily significant loci maintains genetic cohesion in the Pseudomonas syringae species complex.</title>
        <authorList>
            <person name="Dillon M."/>
            <person name="Thakur S."/>
            <person name="Almeida R.N.D."/>
            <person name="Weir B.S."/>
            <person name="Guttman D.S."/>
        </authorList>
    </citation>
    <scope>NUCLEOTIDE SEQUENCE [LARGE SCALE GENOMIC DNA]</scope>
    <source>
        <strain evidence="7 12">ICMP 7846</strain>
    </source>
</reference>
<sequence length="69" mass="7746">MDDTLRFASRLCKFIVAASFLLVAVASLCLWWTGQAYEYAALAFFPFAVPMLLLIMVCDLLAALNGRRR</sequence>
<evidence type="ECO:0000313" key="4">
    <source>
        <dbReference type="EMBL" id="MUI38718.1"/>
    </source>
</evidence>
<evidence type="ECO:0000313" key="10">
    <source>
        <dbReference type="Proteomes" id="UP000045039"/>
    </source>
</evidence>
<reference evidence="11" key="4">
    <citation type="submission" date="2017-05" db="EMBL/GenBank/DDBJ databases">
        <authorList>
            <person name="Giani T."/>
            <person name="Arena F."/>
            <person name="Pollini S."/>
            <person name="Di Pilato V."/>
            <person name="D'Andrea M.M."/>
            <person name="Henrici De Angelis L."/>
            <person name="Bassetti M."/>
            <person name="Rossolini G.M."/>
        </authorList>
    </citation>
    <scope>NUCLEOTIDE SEQUENCE [LARGE SCALE GENOMIC DNA]</scope>
    <source>
        <strain evidence="11">S567_C10_BS</strain>
    </source>
</reference>
<proteinExistence type="predicted"/>
<dbReference type="Proteomes" id="UP000194857">
    <property type="component" value="Unassembled WGS sequence"/>
</dbReference>
<evidence type="ECO:0000313" key="9">
    <source>
        <dbReference type="EMBL" id="WOS80476.1"/>
    </source>
</evidence>
<evidence type="ECO:0000313" key="8">
    <source>
        <dbReference type="EMBL" id="RPM23136.1"/>
    </source>
</evidence>
<evidence type="ECO:0000313" key="7">
    <source>
        <dbReference type="EMBL" id="RMS54187.1"/>
    </source>
</evidence>
<feature type="transmembrane region" description="Helical" evidence="1">
    <location>
        <begin position="12"/>
        <end position="33"/>
    </location>
</feature>
<keyword evidence="1" id="KW-0812">Transmembrane</keyword>
<reference evidence="5" key="10">
    <citation type="submission" date="2020-01" db="EMBL/GenBank/DDBJ databases">
        <title>Bacteria Cultured from War Wounds Associated with the Conflict in Eastern Ukraine.</title>
        <authorList>
            <person name="Snesrud E."/>
            <person name="Galac M.R."/>
            <person name="Mc Gann P."/>
            <person name="Valentine K."/>
            <person name="Viacheslav K."/>
        </authorList>
    </citation>
    <scope>NUCLEOTIDE SEQUENCE</scope>
    <source>
        <strain evidence="5">VNMU148</strain>
    </source>
</reference>
<evidence type="ECO:0000313" key="14">
    <source>
        <dbReference type="Proteomes" id="UP000433532"/>
    </source>
</evidence>
<dbReference type="KEGG" id="paeb:NCGM1900_3658"/>
<evidence type="ECO:0000313" key="13">
    <source>
        <dbReference type="Proteomes" id="UP000284767"/>
    </source>
</evidence>
<dbReference type="RefSeq" id="WP_003090820.1">
    <property type="nucleotide sequence ID" value="NZ_AP014622.1"/>
</dbReference>
<dbReference type="EMBL" id="WOAD01000034">
    <property type="protein sequence ID" value="MUI38718.1"/>
    <property type="molecule type" value="Genomic_DNA"/>
</dbReference>
<evidence type="ECO:0000313" key="3">
    <source>
        <dbReference type="EMBL" id="CRP03287.1"/>
    </source>
</evidence>